<dbReference type="EMBL" id="JAINVV010000003">
    <property type="protein sequence ID" value="MBY8821501.1"/>
    <property type="molecule type" value="Genomic_DNA"/>
</dbReference>
<dbReference type="PANTHER" id="PTHR46796:SF15">
    <property type="entry name" value="BLL1074 PROTEIN"/>
    <property type="match status" value="1"/>
</dbReference>
<dbReference type="RefSeq" id="WP_222988615.1">
    <property type="nucleotide sequence ID" value="NZ_JAINVV010000003.1"/>
</dbReference>
<proteinExistence type="predicted"/>
<sequence>MDYREIPLPDALDGLVKTVWTMEAAGKAGEWISQEATPDGCVEIIRRLSGRSRWRSDQPELFVAGVIEMPTTLTMSGDARFVGIRLWPWAWNLLGSPSTPQFLNDWFAAPPESLASLLLADPDRVVAALSEAMAGFSIPPIAPAILRSRNVAEVSIRSGLSYRQIQRWFASEIGMPPRRYVKLLRFQRAFVDVQSSSARLTEQAAQRGYADQAHMARDFRELAGDTAHAVRARGRGPFI</sequence>
<keyword evidence="2" id="KW-0238">DNA-binding</keyword>
<name>A0ABS7PJN5_9SPHN</name>
<gene>
    <name evidence="5" type="ORF">K7G82_04310</name>
</gene>
<dbReference type="InterPro" id="IPR046532">
    <property type="entry name" value="DUF6597"/>
</dbReference>
<dbReference type="Proteomes" id="UP000706039">
    <property type="component" value="Unassembled WGS sequence"/>
</dbReference>
<dbReference type="Pfam" id="PF20240">
    <property type="entry name" value="DUF6597"/>
    <property type="match status" value="1"/>
</dbReference>
<organism evidence="5 6">
    <name type="scientific">Sphingomonas colocasiae</name>
    <dbReference type="NCBI Taxonomy" id="1848973"/>
    <lineage>
        <taxon>Bacteria</taxon>
        <taxon>Pseudomonadati</taxon>
        <taxon>Pseudomonadota</taxon>
        <taxon>Alphaproteobacteria</taxon>
        <taxon>Sphingomonadales</taxon>
        <taxon>Sphingomonadaceae</taxon>
        <taxon>Sphingomonas</taxon>
    </lineage>
</organism>
<reference evidence="5 6" key="1">
    <citation type="submission" date="2021-08" db="EMBL/GenBank/DDBJ databases">
        <authorList>
            <person name="Tuo L."/>
        </authorList>
    </citation>
    <scope>NUCLEOTIDE SEQUENCE [LARGE SCALE GENOMIC DNA]</scope>
    <source>
        <strain evidence="5 6">JCM 31229</strain>
    </source>
</reference>
<keyword evidence="6" id="KW-1185">Reference proteome</keyword>
<dbReference type="SMART" id="SM00342">
    <property type="entry name" value="HTH_ARAC"/>
    <property type="match status" value="1"/>
</dbReference>
<keyword evidence="1" id="KW-0805">Transcription regulation</keyword>
<dbReference type="PANTHER" id="PTHR46796">
    <property type="entry name" value="HTH-TYPE TRANSCRIPTIONAL ACTIVATOR RHAS-RELATED"/>
    <property type="match status" value="1"/>
</dbReference>
<evidence type="ECO:0000256" key="1">
    <source>
        <dbReference type="ARBA" id="ARBA00023015"/>
    </source>
</evidence>
<dbReference type="InterPro" id="IPR018060">
    <property type="entry name" value="HTH_AraC"/>
</dbReference>
<comment type="caution">
    <text evidence="5">The sequence shown here is derived from an EMBL/GenBank/DDBJ whole genome shotgun (WGS) entry which is preliminary data.</text>
</comment>
<evidence type="ECO:0000313" key="6">
    <source>
        <dbReference type="Proteomes" id="UP000706039"/>
    </source>
</evidence>
<evidence type="ECO:0000256" key="2">
    <source>
        <dbReference type="ARBA" id="ARBA00023125"/>
    </source>
</evidence>
<dbReference type="Gene3D" id="1.10.10.60">
    <property type="entry name" value="Homeodomain-like"/>
    <property type="match status" value="1"/>
</dbReference>
<dbReference type="PROSITE" id="PS01124">
    <property type="entry name" value="HTH_ARAC_FAMILY_2"/>
    <property type="match status" value="1"/>
</dbReference>
<evidence type="ECO:0000256" key="3">
    <source>
        <dbReference type="ARBA" id="ARBA00023163"/>
    </source>
</evidence>
<protein>
    <submittedName>
        <fullName evidence="5">Helix-turn-helix domain-containing protein</fullName>
    </submittedName>
</protein>
<evidence type="ECO:0000313" key="5">
    <source>
        <dbReference type="EMBL" id="MBY8821501.1"/>
    </source>
</evidence>
<evidence type="ECO:0000259" key="4">
    <source>
        <dbReference type="PROSITE" id="PS01124"/>
    </source>
</evidence>
<feature type="domain" description="HTH araC/xylS-type" evidence="4">
    <location>
        <begin position="123"/>
        <end position="233"/>
    </location>
</feature>
<accession>A0ABS7PJN5</accession>
<keyword evidence="3" id="KW-0804">Transcription</keyword>
<dbReference type="InterPro" id="IPR050204">
    <property type="entry name" value="AraC_XylS_family_regulators"/>
</dbReference>
<dbReference type="Pfam" id="PF12833">
    <property type="entry name" value="HTH_18"/>
    <property type="match status" value="1"/>
</dbReference>